<reference evidence="1" key="1">
    <citation type="submission" date="2018-02" db="EMBL/GenBank/DDBJ databases">
        <title>Rhizophora mucronata_Transcriptome.</title>
        <authorList>
            <person name="Meera S.P."/>
            <person name="Sreeshan A."/>
            <person name="Augustine A."/>
        </authorList>
    </citation>
    <scope>NUCLEOTIDE SEQUENCE</scope>
    <source>
        <tissue evidence="1">Leaf</tissue>
    </source>
</reference>
<sequence>MGRRRNLRWKRITSFPRILQRQEVEEEDEEKGFNKKLPVALRISWKSYM</sequence>
<dbReference type="AlphaFoldDB" id="A0A2P2P638"/>
<name>A0A2P2P638_RHIMU</name>
<evidence type="ECO:0000313" key="1">
    <source>
        <dbReference type="EMBL" id="MBX50139.1"/>
    </source>
</evidence>
<protein>
    <submittedName>
        <fullName evidence="1">Uncharacterized protein</fullName>
    </submittedName>
</protein>
<accession>A0A2P2P638</accession>
<proteinExistence type="predicted"/>
<organism evidence="1">
    <name type="scientific">Rhizophora mucronata</name>
    <name type="common">Asiatic mangrove</name>
    <dbReference type="NCBI Taxonomy" id="61149"/>
    <lineage>
        <taxon>Eukaryota</taxon>
        <taxon>Viridiplantae</taxon>
        <taxon>Streptophyta</taxon>
        <taxon>Embryophyta</taxon>
        <taxon>Tracheophyta</taxon>
        <taxon>Spermatophyta</taxon>
        <taxon>Magnoliopsida</taxon>
        <taxon>eudicotyledons</taxon>
        <taxon>Gunneridae</taxon>
        <taxon>Pentapetalae</taxon>
        <taxon>rosids</taxon>
        <taxon>fabids</taxon>
        <taxon>Malpighiales</taxon>
        <taxon>Rhizophoraceae</taxon>
        <taxon>Rhizophora</taxon>
    </lineage>
</organism>
<dbReference type="EMBL" id="GGEC01069655">
    <property type="protein sequence ID" value="MBX50139.1"/>
    <property type="molecule type" value="Transcribed_RNA"/>
</dbReference>